<evidence type="ECO:0000256" key="13">
    <source>
        <dbReference type="ARBA" id="ARBA00083178"/>
    </source>
</evidence>
<evidence type="ECO:0000256" key="5">
    <source>
        <dbReference type="ARBA" id="ARBA00022475"/>
    </source>
</evidence>
<gene>
    <name evidence="17" type="ORF">CLAFUR5_08148</name>
</gene>
<dbReference type="FunFam" id="1.20.1720.10:FF:000014">
    <property type="entry name" value="MFS drug transporter, putative"/>
    <property type="match status" value="1"/>
</dbReference>
<evidence type="ECO:0000256" key="14">
    <source>
        <dbReference type="SAM" id="MobiDB-lite"/>
    </source>
</evidence>
<feature type="domain" description="Major facilitator superfamily (MFS) profile" evidence="16">
    <location>
        <begin position="101"/>
        <end position="591"/>
    </location>
</feature>
<dbReference type="Pfam" id="PF07690">
    <property type="entry name" value="MFS_1"/>
    <property type="match status" value="1"/>
</dbReference>
<keyword evidence="10" id="KW-0325">Glycoprotein</keyword>
<evidence type="ECO:0000256" key="6">
    <source>
        <dbReference type="ARBA" id="ARBA00022554"/>
    </source>
</evidence>
<dbReference type="EMBL" id="CP090165">
    <property type="protein sequence ID" value="UJO14677.1"/>
    <property type="molecule type" value="Genomic_DNA"/>
</dbReference>
<feature type="transmembrane region" description="Helical" evidence="15">
    <location>
        <begin position="98"/>
        <end position="123"/>
    </location>
</feature>
<feature type="transmembrane region" description="Helical" evidence="15">
    <location>
        <begin position="256"/>
        <end position="277"/>
    </location>
</feature>
<dbReference type="GO" id="GO:0005774">
    <property type="term" value="C:vacuolar membrane"/>
    <property type="evidence" value="ECO:0007669"/>
    <property type="project" value="UniProtKB-SubCell"/>
</dbReference>
<dbReference type="PANTHER" id="PTHR23501">
    <property type="entry name" value="MAJOR FACILITATOR SUPERFAMILY"/>
    <property type="match status" value="1"/>
</dbReference>
<feature type="transmembrane region" description="Helical" evidence="15">
    <location>
        <begin position="289"/>
        <end position="309"/>
    </location>
</feature>
<dbReference type="RefSeq" id="XP_047759043.1">
    <property type="nucleotide sequence ID" value="XM_047907296.1"/>
</dbReference>
<dbReference type="InterPro" id="IPR011701">
    <property type="entry name" value="MFS"/>
</dbReference>
<sequence length="699" mass="75464">MSSTEDHKSRSDTSRLPEESSRTDSKTVSPASVRDSSETLHSIGHVTVEDPRCDALQRLESHPYHQGLQFEESEKPTATAQDEDNKDGKIMGRTKGKIAVIMLALCLAVFLAALDVTIITTALPTISEHFHSSAGYTWIGSAFLLANAASIPSWGKVSDIFGRKPMLLLANIIFMIGSLVAALSNSIGMLIAARAVQGLGGGGLIILVNIVIGDLFPLRIRGAFYGVIGGVWAIASSVGPIIGGAFTQAVSWRWCFWINLPLDGIAFIILLVFLDIKTPRTPLVEGLKAVDWIGTLTVVGGTLMFLFGLQYGGVTAPWDSALVLCLLIFGGLTLAIFLVWEWKAAKFPIIPMAIFSSVTNCATLAIVFLHGFVFISASYYLPLYFQAIRGATPILSGVYLLPTALALAVGSIATGVTIAKTGKFLPPIYFGFFMMAVGFGLFINFDAYSSWAKLILFQVVAGLGVGLIFQAPIIALQAHIQPRDIGTATATLGFIRQLATTISVVIGEVVYQNQLKKKIPGLATVLSPQELGRISGGNAGANTEFIDQLPQPQKGAVRVAFADSLQPMWIMYTCFAAVGFVTMFLIKRKQLTRQHEETKTGIEAEKANRESRLQEAAEKRASKASLSADKRASKLSFKRRSQGRPISGDTEDPKSRPTSEVPTEATPHSSWEKDLEPGPRPPVPRIPEEHSSKENVSRG</sequence>
<dbReference type="Gene3D" id="1.20.1720.10">
    <property type="entry name" value="Multidrug resistance protein D"/>
    <property type="match status" value="1"/>
</dbReference>
<feature type="transmembrane region" description="Helical" evidence="15">
    <location>
        <begin position="198"/>
        <end position="216"/>
    </location>
</feature>
<dbReference type="AlphaFoldDB" id="A0A9Q8LC17"/>
<feature type="compositionally biased region" description="Polar residues" evidence="14">
    <location>
        <begin position="658"/>
        <end position="669"/>
    </location>
</feature>
<feature type="transmembrane region" description="Helical" evidence="15">
    <location>
        <begin position="223"/>
        <end position="250"/>
    </location>
</feature>
<dbReference type="PROSITE" id="PS50850">
    <property type="entry name" value="MFS"/>
    <property type="match status" value="1"/>
</dbReference>
<dbReference type="Gene3D" id="1.20.1250.20">
    <property type="entry name" value="MFS general substrate transporter like domains"/>
    <property type="match status" value="1"/>
</dbReference>
<evidence type="ECO:0000259" key="16">
    <source>
        <dbReference type="PROSITE" id="PS50850"/>
    </source>
</evidence>
<dbReference type="SUPFAM" id="SSF103473">
    <property type="entry name" value="MFS general substrate transporter"/>
    <property type="match status" value="1"/>
</dbReference>
<feature type="compositionally biased region" description="Basic and acidic residues" evidence="14">
    <location>
        <begin position="1"/>
        <end position="25"/>
    </location>
</feature>
<evidence type="ECO:0000313" key="18">
    <source>
        <dbReference type="Proteomes" id="UP000756132"/>
    </source>
</evidence>
<feature type="transmembrane region" description="Helical" evidence="15">
    <location>
        <begin position="352"/>
        <end position="381"/>
    </location>
</feature>
<proteinExistence type="inferred from homology"/>
<organism evidence="17 18">
    <name type="scientific">Passalora fulva</name>
    <name type="common">Tomato leaf mold</name>
    <name type="synonym">Cladosporium fulvum</name>
    <dbReference type="NCBI Taxonomy" id="5499"/>
    <lineage>
        <taxon>Eukaryota</taxon>
        <taxon>Fungi</taxon>
        <taxon>Dikarya</taxon>
        <taxon>Ascomycota</taxon>
        <taxon>Pezizomycotina</taxon>
        <taxon>Dothideomycetes</taxon>
        <taxon>Dothideomycetidae</taxon>
        <taxon>Mycosphaerellales</taxon>
        <taxon>Mycosphaerellaceae</taxon>
        <taxon>Fulvia</taxon>
    </lineage>
</organism>
<feature type="transmembrane region" description="Helical" evidence="15">
    <location>
        <begin position="488"/>
        <end position="511"/>
    </location>
</feature>
<feature type="transmembrane region" description="Helical" evidence="15">
    <location>
        <begin position="135"/>
        <end position="155"/>
    </location>
</feature>
<keyword evidence="7 15" id="KW-0812">Transmembrane</keyword>
<feature type="transmembrane region" description="Helical" evidence="15">
    <location>
        <begin position="428"/>
        <end position="448"/>
    </location>
</feature>
<dbReference type="CDD" id="cd17502">
    <property type="entry name" value="MFS_Azr1_MDR_like"/>
    <property type="match status" value="1"/>
</dbReference>
<comment type="similarity">
    <text evidence="3">Belongs to the major facilitator superfamily. TCR/Tet family.</text>
</comment>
<feature type="region of interest" description="Disordered" evidence="14">
    <location>
        <begin position="1"/>
        <end position="47"/>
    </location>
</feature>
<evidence type="ECO:0000256" key="4">
    <source>
        <dbReference type="ARBA" id="ARBA00022448"/>
    </source>
</evidence>
<feature type="transmembrane region" description="Helical" evidence="15">
    <location>
        <begin position="454"/>
        <end position="476"/>
    </location>
</feature>
<reference evidence="17" key="2">
    <citation type="journal article" date="2022" name="Microb. Genom.">
        <title>A chromosome-scale genome assembly of the tomato pathogen Cladosporium fulvum reveals a compartmentalized genome architecture and the presence of a dispensable chromosome.</title>
        <authorList>
            <person name="Zaccaron A.Z."/>
            <person name="Chen L.H."/>
            <person name="Samaras A."/>
            <person name="Stergiopoulos I."/>
        </authorList>
    </citation>
    <scope>NUCLEOTIDE SEQUENCE</scope>
    <source>
        <strain evidence="17">Race5_Kim</strain>
    </source>
</reference>
<evidence type="ECO:0000256" key="1">
    <source>
        <dbReference type="ARBA" id="ARBA00004128"/>
    </source>
</evidence>
<evidence type="ECO:0000256" key="2">
    <source>
        <dbReference type="ARBA" id="ARBA00004651"/>
    </source>
</evidence>
<keyword evidence="8 15" id="KW-1133">Transmembrane helix</keyword>
<evidence type="ECO:0000256" key="15">
    <source>
        <dbReference type="SAM" id="Phobius"/>
    </source>
</evidence>
<accession>A0A9Q8LC17</accession>
<evidence type="ECO:0000256" key="11">
    <source>
        <dbReference type="ARBA" id="ARBA00057269"/>
    </source>
</evidence>
<evidence type="ECO:0000256" key="3">
    <source>
        <dbReference type="ARBA" id="ARBA00007520"/>
    </source>
</evidence>
<dbReference type="OrthoDB" id="10021397at2759"/>
<dbReference type="Proteomes" id="UP000756132">
    <property type="component" value="Chromosome 3"/>
</dbReference>
<feature type="compositionally biased region" description="Basic and acidic residues" evidence="14">
    <location>
        <begin position="686"/>
        <end position="699"/>
    </location>
</feature>
<evidence type="ECO:0000256" key="8">
    <source>
        <dbReference type="ARBA" id="ARBA00022989"/>
    </source>
</evidence>
<feature type="region of interest" description="Disordered" evidence="14">
    <location>
        <begin position="592"/>
        <end position="699"/>
    </location>
</feature>
<dbReference type="GeneID" id="71988026"/>
<keyword evidence="18" id="KW-1185">Reference proteome</keyword>
<comment type="function">
    <text evidence="11">Efflux pump; part of the gene cluster that mediates the biosynthesis of dothistromin (DOTH), a polyketide toxin very similar in structure to the aflatoxin precursor, versicolorin B. One function of dotC may be to transport early-stage dothistromin biosynthetic intermediates from the cytoplasm into vacuoles, thereby affecting the rate of dothistromin production.</text>
</comment>
<dbReference type="OMA" id="LQPMWIM"/>
<protein>
    <recommendedName>
        <fullName evidence="12">Efflux pump dotC</fullName>
    </recommendedName>
    <alternativeName>
        <fullName evidence="13">Dothistromin biosynthesis protein C</fullName>
    </alternativeName>
</protein>
<evidence type="ECO:0000256" key="9">
    <source>
        <dbReference type="ARBA" id="ARBA00023136"/>
    </source>
</evidence>
<dbReference type="FunFam" id="1.20.1250.20:FF:000196">
    <property type="entry name" value="MFS toxin efflux pump (AflT)"/>
    <property type="match status" value="1"/>
</dbReference>
<comment type="subcellular location">
    <subcellularLocation>
        <location evidence="2">Cell membrane</location>
        <topology evidence="2">Multi-pass membrane protein</topology>
    </subcellularLocation>
    <subcellularLocation>
        <location evidence="1">Vacuole membrane</location>
        <topology evidence="1">Multi-pass membrane protein</topology>
    </subcellularLocation>
</comment>
<keyword evidence="9 15" id="KW-0472">Membrane</keyword>
<feature type="transmembrane region" description="Helical" evidence="15">
    <location>
        <begin position="321"/>
        <end position="340"/>
    </location>
</feature>
<evidence type="ECO:0000256" key="12">
    <source>
        <dbReference type="ARBA" id="ARBA00069956"/>
    </source>
</evidence>
<dbReference type="KEGG" id="ffu:CLAFUR5_08148"/>
<keyword evidence="4" id="KW-0813">Transport</keyword>
<feature type="compositionally biased region" description="Basic and acidic residues" evidence="14">
    <location>
        <begin position="593"/>
        <end position="621"/>
    </location>
</feature>
<feature type="transmembrane region" description="Helical" evidence="15">
    <location>
        <begin position="167"/>
        <end position="192"/>
    </location>
</feature>
<dbReference type="GO" id="GO:0005886">
    <property type="term" value="C:plasma membrane"/>
    <property type="evidence" value="ECO:0007669"/>
    <property type="project" value="UniProtKB-SubCell"/>
</dbReference>
<keyword evidence="5" id="KW-1003">Cell membrane</keyword>
<dbReference type="PANTHER" id="PTHR23501:SF102">
    <property type="entry name" value="DRUG TRANSPORTER, PUTATIVE (AFU_ORTHOLOGUE AFUA_3G08530)-RELATED"/>
    <property type="match status" value="1"/>
</dbReference>
<feature type="transmembrane region" description="Helical" evidence="15">
    <location>
        <begin position="569"/>
        <end position="586"/>
    </location>
</feature>
<dbReference type="PRINTS" id="PR01036">
    <property type="entry name" value="TCRTETB"/>
</dbReference>
<keyword evidence="6" id="KW-0926">Vacuole</keyword>
<evidence type="ECO:0000313" key="17">
    <source>
        <dbReference type="EMBL" id="UJO14677.1"/>
    </source>
</evidence>
<dbReference type="GO" id="GO:0022857">
    <property type="term" value="F:transmembrane transporter activity"/>
    <property type="evidence" value="ECO:0007669"/>
    <property type="project" value="InterPro"/>
</dbReference>
<dbReference type="InterPro" id="IPR036259">
    <property type="entry name" value="MFS_trans_sf"/>
</dbReference>
<evidence type="ECO:0000256" key="7">
    <source>
        <dbReference type="ARBA" id="ARBA00022692"/>
    </source>
</evidence>
<name>A0A9Q8LC17_PASFU</name>
<evidence type="ECO:0000256" key="10">
    <source>
        <dbReference type="ARBA" id="ARBA00023180"/>
    </source>
</evidence>
<feature type="region of interest" description="Disordered" evidence="14">
    <location>
        <begin position="65"/>
        <end position="89"/>
    </location>
</feature>
<reference evidence="17" key="1">
    <citation type="submission" date="2021-12" db="EMBL/GenBank/DDBJ databases">
        <authorList>
            <person name="Zaccaron A."/>
            <person name="Stergiopoulos I."/>
        </authorList>
    </citation>
    <scope>NUCLEOTIDE SEQUENCE</scope>
    <source>
        <strain evidence="17">Race5_Kim</strain>
    </source>
</reference>
<dbReference type="InterPro" id="IPR020846">
    <property type="entry name" value="MFS_dom"/>
</dbReference>
<feature type="transmembrane region" description="Helical" evidence="15">
    <location>
        <begin position="393"/>
        <end position="416"/>
    </location>
</feature>